<feature type="region of interest" description="Disordered" evidence="5">
    <location>
        <begin position="141"/>
        <end position="226"/>
    </location>
</feature>
<name>A0A3R7M812_PENVA</name>
<comment type="caution">
    <text evidence="6">The sequence shown here is derived from an EMBL/GenBank/DDBJ whole genome shotgun (WGS) entry which is preliminary data.</text>
</comment>
<gene>
    <name evidence="6" type="ORF">C7M84_006909</name>
</gene>
<evidence type="ECO:0000256" key="1">
    <source>
        <dbReference type="ARBA" id="ARBA00004141"/>
    </source>
</evidence>
<feature type="compositionally biased region" description="Basic and acidic residues" evidence="5">
    <location>
        <begin position="161"/>
        <end position="197"/>
    </location>
</feature>
<dbReference type="PANTHER" id="PTHR24064">
    <property type="entry name" value="SOLUTE CARRIER FAMILY 22 MEMBER"/>
    <property type="match status" value="1"/>
</dbReference>
<reference evidence="6 7" key="1">
    <citation type="submission" date="2018-04" db="EMBL/GenBank/DDBJ databases">
        <authorList>
            <person name="Zhang X."/>
            <person name="Yuan J."/>
            <person name="Li F."/>
            <person name="Xiang J."/>
        </authorList>
    </citation>
    <scope>NUCLEOTIDE SEQUENCE [LARGE SCALE GENOMIC DNA]</scope>
    <source>
        <tissue evidence="6">Muscle</tissue>
    </source>
</reference>
<keyword evidence="2" id="KW-0812">Transmembrane</keyword>
<accession>A0A3R7M812</accession>
<evidence type="ECO:0008006" key="8">
    <source>
        <dbReference type="Google" id="ProtNLM"/>
    </source>
</evidence>
<keyword evidence="3" id="KW-1133">Transmembrane helix</keyword>
<sequence length="226" mass="25163">MIGKMMITSAFQIIVLYCSELFPTEVRTRGVSTAFMMSRLGSTCSPFITEYLGAAYPWAPSVVFGVSSIVAGMATLALPETLGVALPDTIAHLEERAALGTKRMFLRMLTREYNAGLRFSPALTRPPQLTLRETSSFILQEQQENHPQQEREDAAPEEEPREQGSYRHAEPTKDEASEASRGEFTEPPTRHEAEKPSIRPCIEPSRFMWLEPMASSNTRSGDFGGK</sequence>
<dbReference type="InterPro" id="IPR036259">
    <property type="entry name" value="MFS_trans_sf"/>
</dbReference>
<feature type="compositionally biased region" description="Basic and acidic residues" evidence="5">
    <location>
        <begin position="143"/>
        <end position="154"/>
    </location>
</feature>
<keyword evidence="7" id="KW-1185">Reference proteome</keyword>
<organism evidence="6 7">
    <name type="scientific">Penaeus vannamei</name>
    <name type="common">Whiteleg shrimp</name>
    <name type="synonym">Litopenaeus vannamei</name>
    <dbReference type="NCBI Taxonomy" id="6689"/>
    <lineage>
        <taxon>Eukaryota</taxon>
        <taxon>Metazoa</taxon>
        <taxon>Ecdysozoa</taxon>
        <taxon>Arthropoda</taxon>
        <taxon>Crustacea</taxon>
        <taxon>Multicrustacea</taxon>
        <taxon>Malacostraca</taxon>
        <taxon>Eumalacostraca</taxon>
        <taxon>Eucarida</taxon>
        <taxon>Decapoda</taxon>
        <taxon>Dendrobranchiata</taxon>
        <taxon>Penaeoidea</taxon>
        <taxon>Penaeidae</taxon>
        <taxon>Penaeus</taxon>
    </lineage>
</organism>
<dbReference type="AlphaFoldDB" id="A0A3R7M812"/>
<protein>
    <recommendedName>
        <fullName evidence="8">Major facilitator superfamily (MFS) profile domain-containing protein</fullName>
    </recommendedName>
</protein>
<proteinExistence type="predicted"/>
<evidence type="ECO:0000256" key="4">
    <source>
        <dbReference type="ARBA" id="ARBA00023136"/>
    </source>
</evidence>
<dbReference type="Gene3D" id="1.20.1250.20">
    <property type="entry name" value="MFS general substrate transporter like domains"/>
    <property type="match status" value="1"/>
</dbReference>
<comment type="subcellular location">
    <subcellularLocation>
        <location evidence="1">Membrane</location>
        <topology evidence="1">Multi-pass membrane protein</topology>
    </subcellularLocation>
</comment>
<dbReference type="GO" id="GO:0016020">
    <property type="term" value="C:membrane"/>
    <property type="evidence" value="ECO:0007669"/>
    <property type="project" value="UniProtKB-SubCell"/>
</dbReference>
<dbReference type="Proteomes" id="UP000283509">
    <property type="component" value="Unassembled WGS sequence"/>
</dbReference>
<dbReference type="OrthoDB" id="6373411at2759"/>
<keyword evidence="4" id="KW-0472">Membrane</keyword>
<dbReference type="STRING" id="6689.A0A3R7M812"/>
<evidence type="ECO:0000313" key="7">
    <source>
        <dbReference type="Proteomes" id="UP000283509"/>
    </source>
</evidence>
<dbReference type="SUPFAM" id="SSF103473">
    <property type="entry name" value="MFS general substrate transporter"/>
    <property type="match status" value="1"/>
</dbReference>
<evidence type="ECO:0000313" key="6">
    <source>
        <dbReference type="EMBL" id="ROT74574.1"/>
    </source>
</evidence>
<evidence type="ECO:0000256" key="2">
    <source>
        <dbReference type="ARBA" id="ARBA00022692"/>
    </source>
</evidence>
<dbReference type="EMBL" id="QCYY01001877">
    <property type="protein sequence ID" value="ROT74574.1"/>
    <property type="molecule type" value="Genomic_DNA"/>
</dbReference>
<evidence type="ECO:0000256" key="3">
    <source>
        <dbReference type="ARBA" id="ARBA00022989"/>
    </source>
</evidence>
<reference evidence="6 7" key="2">
    <citation type="submission" date="2019-01" db="EMBL/GenBank/DDBJ databases">
        <title>The decoding of complex shrimp genome reveals the adaptation for benthos swimmer, frequently molting mechanism and breeding impact on genome.</title>
        <authorList>
            <person name="Sun Y."/>
            <person name="Gao Y."/>
            <person name="Yu Y."/>
        </authorList>
    </citation>
    <scope>NUCLEOTIDE SEQUENCE [LARGE SCALE GENOMIC DNA]</scope>
    <source>
        <tissue evidence="6">Muscle</tissue>
    </source>
</reference>
<evidence type="ECO:0000256" key="5">
    <source>
        <dbReference type="SAM" id="MobiDB-lite"/>
    </source>
</evidence>